<accession>A0ABZ2SWV9</accession>
<protein>
    <submittedName>
        <fullName evidence="1">Uncharacterized protein</fullName>
    </submittedName>
</protein>
<reference evidence="1 2" key="1">
    <citation type="submission" date="2024-03" db="EMBL/GenBank/DDBJ databases">
        <title>The Genome Sequence of Enterococcus sp. DIV1094.</title>
        <authorList>
            <consortium name="The Broad Institute Genomics Platform"/>
            <consortium name="The Broad Institute Microbial Omics Core"/>
            <consortium name="The Broad Institute Genomic Center for Infectious Diseases"/>
            <person name="Earl A."/>
            <person name="Manson A."/>
            <person name="Gilmore M."/>
            <person name="Schwartman J."/>
            <person name="Shea T."/>
            <person name="Abouelleil A."/>
            <person name="Cao P."/>
            <person name="Chapman S."/>
            <person name="Cusick C."/>
            <person name="Young S."/>
            <person name="Neafsey D."/>
            <person name="Nusbaum C."/>
            <person name="Birren B."/>
        </authorList>
    </citation>
    <scope>NUCLEOTIDE SEQUENCE [LARGE SCALE GENOMIC DNA]</scope>
    <source>
        <strain evidence="1 2">DIV1094</strain>
    </source>
</reference>
<evidence type="ECO:0000313" key="2">
    <source>
        <dbReference type="Proteomes" id="UP000664360"/>
    </source>
</evidence>
<dbReference type="Proteomes" id="UP000664360">
    <property type="component" value="Chromosome"/>
</dbReference>
<dbReference type="EMBL" id="CP147250">
    <property type="protein sequence ID" value="WYJ80219.1"/>
    <property type="molecule type" value="Genomic_DNA"/>
</dbReference>
<evidence type="ECO:0000313" key="1">
    <source>
        <dbReference type="EMBL" id="WYJ80219.1"/>
    </source>
</evidence>
<sequence length="35" mass="4055">MMLASFKSIDFFHSKEAWSNRGGISENKYATIMQQ</sequence>
<name>A0ABZ2SWV9_9ENTE</name>
<organism evidence="1 2">
    <name type="scientific">Candidatus Enterococcus mangumiae</name>
    <dbReference type="NCBI Taxonomy" id="2230878"/>
    <lineage>
        <taxon>Bacteria</taxon>
        <taxon>Bacillati</taxon>
        <taxon>Bacillota</taxon>
        <taxon>Bacilli</taxon>
        <taxon>Lactobacillales</taxon>
        <taxon>Enterococcaceae</taxon>
        <taxon>Enterococcus</taxon>
    </lineage>
</organism>
<gene>
    <name evidence="1" type="ORF">DOK79_001776</name>
</gene>
<proteinExistence type="predicted"/>
<keyword evidence="2" id="KW-1185">Reference proteome</keyword>